<dbReference type="Proteomes" id="UP001162162">
    <property type="component" value="Unassembled WGS sequence"/>
</dbReference>
<protein>
    <submittedName>
        <fullName evidence="2">Uncharacterized protein</fullName>
    </submittedName>
</protein>
<evidence type="ECO:0000313" key="2">
    <source>
        <dbReference type="EMBL" id="KAJ8945694.1"/>
    </source>
</evidence>
<evidence type="ECO:0000256" key="1">
    <source>
        <dbReference type="SAM" id="MobiDB-lite"/>
    </source>
</evidence>
<sequence length="291" mass="32100">MTAKEDRSLGSGMPIPKWMKSKMSDTYDFGQTAFSPTELDDSFMYYYRHQGGSRKNSESKVIATPNLPDKITVSQVSNKIDFSKHPTPCQKYIHGISAYLIIGLMPWSPPQTTPEMRIKSPGTDDGFKGEAAKCGSSIIRVASQMVSGKMVHGFTVKEDECEQSSQAERYDGRQRRGSKSLPASPLRRPAVHPKALGGRSTSISQAPSRIRTNPEVSGWILSNLLARREISQSMGYIGEETKEELERSSSTASVRRGLLVEEQGSLLQAEAFRVAGDELLVTHFHVTLTLG</sequence>
<proteinExistence type="predicted"/>
<feature type="compositionally biased region" description="Polar residues" evidence="1">
    <location>
        <begin position="199"/>
        <end position="210"/>
    </location>
</feature>
<feature type="region of interest" description="Disordered" evidence="1">
    <location>
        <begin position="157"/>
        <end position="210"/>
    </location>
</feature>
<dbReference type="AlphaFoldDB" id="A0AAV8Y3M1"/>
<dbReference type="EMBL" id="JAPWTK010000211">
    <property type="protein sequence ID" value="KAJ8945694.1"/>
    <property type="molecule type" value="Genomic_DNA"/>
</dbReference>
<evidence type="ECO:0000313" key="3">
    <source>
        <dbReference type="Proteomes" id="UP001162162"/>
    </source>
</evidence>
<comment type="caution">
    <text evidence="2">The sequence shown here is derived from an EMBL/GenBank/DDBJ whole genome shotgun (WGS) entry which is preliminary data.</text>
</comment>
<organism evidence="2 3">
    <name type="scientific">Aromia moschata</name>
    <dbReference type="NCBI Taxonomy" id="1265417"/>
    <lineage>
        <taxon>Eukaryota</taxon>
        <taxon>Metazoa</taxon>
        <taxon>Ecdysozoa</taxon>
        <taxon>Arthropoda</taxon>
        <taxon>Hexapoda</taxon>
        <taxon>Insecta</taxon>
        <taxon>Pterygota</taxon>
        <taxon>Neoptera</taxon>
        <taxon>Endopterygota</taxon>
        <taxon>Coleoptera</taxon>
        <taxon>Polyphaga</taxon>
        <taxon>Cucujiformia</taxon>
        <taxon>Chrysomeloidea</taxon>
        <taxon>Cerambycidae</taxon>
        <taxon>Cerambycinae</taxon>
        <taxon>Callichromatini</taxon>
        <taxon>Aromia</taxon>
    </lineage>
</organism>
<name>A0AAV8Y3M1_9CUCU</name>
<accession>A0AAV8Y3M1</accession>
<reference evidence="2" key="1">
    <citation type="journal article" date="2023" name="Insect Mol. Biol.">
        <title>Genome sequencing provides insights into the evolution of gene families encoding plant cell wall-degrading enzymes in longhorned beetles.</title>
        <authorList>
            <person name="Shin N.R."/>
            <person name="Okamura Y."/>
            <person name="Kirsch R."/>
            <person name="Pauchet Y."/>
        </authorList>
    </citation>
    <scope>NUCLEOTIDE SEQUENCE</scope>
    <source>
        <strain evidence="2">AMC_N1</strain>
    </source>
</reference>
<gene>
    <name evidence="2" type="ORF">NQ318_012413</name>
</gene>
<keyword evidence="3" id="KW-1185">Reference proteome</keyword>